<dbReference type="InterPro" id="IPR016205">
    <property type="entry name" value="Glycerol_DH"/>
</dbReference>
<dbReference type="InterPro" id="IPR001670">
    <property type="entry name" value="ADH_Fe/GldA"/>
</dbReference>
<keyword evidence="3" id="KW-0862">Zinc</keyword>
<dbReference type="Pfam" id="PF00465">
    <property type="entry name" value="Fe-ADH"/>
    <property type="match status" value="1"/>
</dbReference>
<comment type="caution">
    <text evidence="6">The sequence shown here is derived from an EMBL/GenBank/DDBJ whole genome shotgun (WGS) entry which is preliminary data.</text>
</comment>
<dbReference type="GO" id="GO:0016614">
    <property type="term" value="F:oxidoreductase activity, acting on CH-OH group of donors"/>
    <property type="evidence" value="ECO:0007669"/>
    <property type="project" value="InterPro"/>
</dbReference>
<evidence type="ECO:0000259" key="5">
    <source>
        <dbReference type="Pfam" id="PF00465"/>
    </source>
</evidence>
<dbReference type="CDD" id="cd08172">
    <property type="entry name" value="GlyDH-like"/>
    <property type="match status" value="1"/>
</dbReference>
<dbReference type="Gene3D" id="1.20.1090.10">
    <property type="entry name" value="Dehydroquinate synthase-like - alpha domain"/>
    <property type="match status" value="1"/>
</dbReference>
<feature type="binding site" evidence="3">
    <location>
        <position position="168"/>
    </location>
    <ligand>
        <name>glycerol</name>
        <dbReference type="ChEBI" id="CHEBI:17754"/>
    </ligand>
</feature>
<dbReference type="RefSeq" id="WP_160835898.1">
    <property type="nucleotide sequence ID" value="NZ_WMET01000001.1"/>
</dbReference>
<evidence type="ECO:0000256" key="1">
    <source>
        <dbReference type="ARBA" id="ARBA00022723"/>
    </source>
</evidence>
<dbReference type="PIRSF" id="PIRSF000112">
    <property type="entry name" value="Glycerol_dehydrogenase"/>
    <property type="match status" value="1"/>
</dbReference>
<proteinExistence type="predicted"/>
<dbReference type="GO" id="GO:0046872">
    <property type="term" value="F:metal ion binding"/>
    <property type="evidence" value="ECO:0007669"/>
    <property type="project" value="UniProtKB-KW"/>
</dbReference>
<feature type="binding site" evidence="3">
    <location>
        <position position="252"/>
    </location>
    <ligand>
        <name>glycerol</name>
        <dbReference type="ChEBI" id="CHEBI:17754"/>
    </ligand>
</feature>
<feature type="binding site" evidence="4">
    <location>
        <position position="124"/>
    </location>
    <ligand>
        <name>NAD(+)</name>
        <dbReference type="ChEBI" id="CHEBI:57540"/>
    </ligand>
</feature>
<feature type="binding site" evidence="4">
    <location>
        <position position="128"/>
    </location>
    <ligand>
        <name>NAD(+)</name>
        <dbReference type="ChEBI" id="CHEBI:57540"/>
    </ligand>
</feature>
<dbReference type="SUPFAM" id="SSF56796">
    <property type="entry name" value="Dehydroquinate synthase-like"/>
    <property type="match status" value="1"/>
</dbReference>
<feature type="binding site" evidence="4">
    <location>
        <begin position="113"/>
        <end position="116"/>
    </location>
    <ligand>
        <name>NAD(+)</name>
        <dbReference type="ChEBI" id="CHEBI:57540"/>
    </ligand>
</feature>
<accession>A0A845DRN0</accession>
<comment type="cofactor">
    <cofactor evidence="3">
        <name>Zn(2+)</name>
        <dbReference type="ChEBI" id="CHEBI:29105"/>
    </cofactor>
    <text evidence="3">Binds 1 zinc ion per subunit.</text>
</comment>
<feature type="binding site" evidence="4">
    <location>
        <begin position="91"/>
        <end position="95"/>
    </location>
    <ligand>
        <name>NAD(+)</name>
        <dbReference type="ChEBI" id="CHEBI:57540"/>
    </ligand>
</feature>
<dbReference type="Proteomes" id="UP000460949">
    <property type="component" value="Unassembled WGS sequence"/>
</dbReference>
<evidence type="ECO:0000256" key="3">
    <source>
        <dbReference type="PIRSR" id="PIRSR000112-1"/>
    </source>
</evidence>
<protein>
    <submittedName>
        <fullName evidence="6">Iron-containing alcohol dehydrogenase</fullName>
    </submittedName>
</protein>
<gene>
    <name evidence="6" type="ORF">GLW04_06415</name>
</gene>
<keyword evidence="1 3" id="KW-0479">Metal-binding</keyword>
<dbReference type="PANTHER" id="PTHR43616:SF3">
    <property type="entry name" value="HYDROXYCARBOXYLATE DEHYDROGENASE A"/>
    <property type="match status" value="1"/>
</dbReference>
<dbReference type="PANTHER" id="PTHR43616">
    <property type="entry name" value="GLYCEROL DEHYDROGENASE"/>
    <property type="match status" value="1"/>
</dbReference>
<keyword evidence="2" id="KW-0560">Oxidoreductase</keyword>
<dbReference type="AlphaFoldDB" id="A0A845DRN0"/>
<sequence>MKNVTVQGAPAIYKAESGVLKELPEWLADQSFTKAGVIHGEQSWKAAEPYFPDLTIPVQFEQYHGECSHEEVARLSESLQDRDVLISIGGGKVLDLGKACADRLHIPVVLIPTLASNCAPWTPLSVFYDNEGNFEEYIIYPRSTWMLLVEPELLVRAPEPYFRAGIGDTLAKWYEADVLTRSLASKPIAVDIALHAAKLCRDVLIQDGKAAVEAVRQQAVVPAFMRVVETIIMAGGMVGGYGDSYGRIAGAHSIHNGLTQVPATHAFLHGEKVAYGILVQLALEGRFDEIEALTPYYQEMELPVTLDDFNLNNKEEAISITAEHAVKPGESIRLMNVMEAEQVEKAMFQIEKG</sequence>
<feature type="domain" description="Alcohol dehydrogenase iron-type/glycerol dehydrogenase GldA" evidence="5">
    <location>
        <begin position="11"/>
        <end position="138"/>
    </location>
</feature>
<feature type="binding site" evidence="3">
    <location>
        <position position="269"/>
    </location>
    <ligand>
        <name>glycerol</name>
        <dbReference type="ChEBI" id="CHEBI:17754"/>
    </ligand>
</feature>
<reference evidence="6 7" key="1">
    <citation type="submission" date="2019-11" db="EMBL/GenBank/DDBJ databases">
        <title>Genome sequences of 17 halophilic strains isolated from different environments.</title>
        <authorList>
            <person name="Furrow R.E."/>
        </authorList>
    </citation>
    <scope>NUCLEOTIDE SEQUENCE [LARGE SCALE GENOMIC DNA]</scope>
    <source>
        <strain evidence="6 7">22511_23_Filter</strain>
    </source>
</reference>
<dbReference type="EMBL" id="WMET01000001">
    <property type="protein sequence ID" value="MYL19519.1"/>
    <property type="molecule type" value="Genomic_DNA"/>
</dbReference>
<evidence type="ECO:0000256" key="2">
    <source>
        <dbReference type="ARBA" id="ARBA00023002"/>
    </source>
</evidence>
<dbReference type="Gene3D" id="3.40.50.1970">
    <property type="match status" value="1"/>
</dbReference>
<evidence type="ECO:0000313" key="7">
    <source>
        <dbReference type="Proteomes" id="UP000460949"/>
    </source>
</evidence>
<evidence type="ECO:0000256" key="4">
    <source>
        <dbReference type="PIRSR" id="PIRSR000112-3"/>
    </source>
</evidence>
<organism evidence="6 7">
    <name type="scientific">Halobacillus litoralis</name>
    <dbReference type="NCBI Taxonomy" id="45668"/>
    <lineage>
        <taxon>Bacteria</taxon>
        <taxon>Bacillati</taxon>
        <taxon>Bacillota</taxon>
        <taxon>Bacilli</taxon>
        <taxon>Bacillales</taxon>
        <taxon>Bacillaceae</taxon>
        <taxon>Halobacillus</taxon>
    </lineage>
</organism>
<feature type="binding site" evidence="4">
    <location>
        <position position="122"/>
    </location>
    <ligand>
        <name>NAD(+)</name>
        <dbReference type="ChEBI" id="CHEBI:57540"/>
    </ligand>
</feature>
<keyword evidence="4" id="KW-0520">NAD</keyword>
<name>A0A845DRN0_9BACI</name>
<evidence type="ECO:0000313" key="6">
    <source>
        <dbReference type="EMBL" id="MYL19519.1"/>
    </source>
</evidence>